<keyword evidence="1" id="KW-0732">Signal</keyword>
<evidence type="ECO:0000259" key="2">
    <source>
        <dbReference type="Pfam" id="PF00496"/>
    </source>
</evidence>
<dbReference type="SUPFAM" id="SSF53850">
    <property type="entry name" value="Periplasmic binding protein-like II"/>
    <property type="match status" value="1"/>
</dbReference>
<accession>A0ABX1K751</accession>
<dbReference type="Proteomes" id="UP001429745">
    <property type="component" value="Unassembled WGS sequence"/>
</dbReference>
<dbReference type="EMBL" id="JABACI010000001">
    <property type="protein sequence ID" value="NLP82846.1"/>
    <property type="molecule type" value="Genomic_DNA"/>
</dbReference>
<gene>
    <name evidence="3" type="ORF">HF576_03215</name>
</gene>
<name>A0ABX1K751_9MICO</name>
<dbReference type="PIRSF" id="PIRSF002741">
    <property type="entry name" value="MppA"/>
    <property type="match status" value="1"/>
</dbReference>
<feature type="chain" id="PRO_5047544214" evidence="1">
    <location>
        <begin position="28"/>
        <end position="543"/>
    </location>
</feature>
<dbReference type="Gene3D" id="3.90.76.10">
    <property type="entry name" value="Dipeptide-binding Protein, Domain 1"/>
    <property type="match status" value="1"/>
</dbReference>
<feature type="domain" description="Solute-binding protein family 5" evidence="2">
    <location>
        <begin position="90"/>
        <end position="451"/>
    </location>
</feature>
<reference evidence="3 4" key="1">
    <citation type="submission" date="2020-04" db="EMBL/GenBank/DDBJ databases">
        <title>CFH 90308 Microbacterium sp.</title>
        <authorList>
            <person name="Nie G."/>
            <person name="Ming H."/>
            <person name="Xia T."/>
        </authorList>
    </citation>
    <scope>NUCLEOTIDE SEQUENCE [LARGE SCALE GENOMIC DNA]</scope>
    <source>
        <strain evidence="3 4">CFH 90308</strain>
    </source>
</reference>
<dbReference type="PANTHER" id="PTHR30290">
    <property type="entry name" value="PERIPLASMIC BINDING COMPONENT OF ABC TRANSPORTER"/>
    <property type="match status" value="1"/>
</dbReference>
<dbReference type="Gene3D" id="3.10.105.10">
    <property type="entry name" value="Dipeptide-binding Protein, Domain 3"/>
    <property type="match status" value="1"/>
</dbReference>
<protein>
    <submittedName>
        <fullName evidence="3">ABC transporter substrate-binding protein</fullName>
    </submittedName>
</protein>
<keyword evidence="4" id="KW-1185">Reference proteome</keyword>
<evidence type="ECO:0000313" key="4">
    <source>
        <dbReference type="Proteomes" id="UP001429745"/>
    </source>
</evidence>
<evidence type="ECO:0000313" key="3">
    <source>
        <dbReference type="EMBL" id="NLP82846.1"/>
    </source>
</evidence>
<sequence>MGVKRHSRYAVLGAAAALVALALSACAPQAPEAASTGSPEAGQDTLTIATTTDVVNYNPLIGNSRSDYWITNLMYPHLLSIGDDGSKEAQLAVEWGYVDDTTGFYEIRDDLTWSDGEPLTAEDVAFTMNAVKRDAPAGTFYGQLGNFESAEAVSDTRVEITLTQPDSSIVEEIGFWGNVVPQHVFEPAGSVAEFANDGSDGGWVSAGPFLLTDVQVGQSYTMERVEDYPLVEGGTPIPAKIVYRVFPDVNTEILALQSGEVDVIANSLPPSQVQQLQNAEGIEVMEVTGLGYAHMTYNMQNPDLAKTEVRQALAHAADYEAIRDVVLQGQAVSTGSSPLMPVLSKYYDASVSEYEYDPELSRELMREAGYTEGADGMFPVSFRLIYSLQDPVTSQWAQLVKDGAAEAGIPIELQGMERNTYLARTNEGDYDIYAGNFAIMDDPVTNFTLSYLPDGAINYTFVDDPELNALIAEASATFDEDAKIELMREAAKIVHDEVYDNVMYTQNLYVAYSSDWEGFISKPSELLSIVNPVSLASARKVSE</sequence>
<dbReference type="CDD" id="cd00995">
    <property type="entry name" value="PBP2_NikA_DppA_OppA_like"/>
    <property type="match status" value="1"/>
</dbReference>
<dbReference type="InterPro" id="IPR039424">
    <property type="entry name" value="SBP_5"/>
</dbReference>
<comment type="caution">
    <text evidence="3">The sequence shown here is derived from an EMBL/GenBank/DDBJ whole genome shotgun (WGS) entry which is preliminary data.</text>
</comment>
<dbReference type="Pfam" id="PF00496">
    <property type="entry name" value="SBP_bac_5"/>
    <property type="match status" value="1"/>
</dbReference>
<feature type="signal peptide" evidence="1">
    <location>
        <begin position="1"/>
        <end position="27"/>
    </location>
</feature>
<organism evidence="3 4">
    <name type="scientific">Microbacterium salsuginis</name>
    <dbReference type="NCBI Taxonomy" id="2722803"/>
    <lineage>
        <taxon>Bacteria</taxon>
        <taxon>Bacillati</taxon>
        <taxon>Actinomycetota</taxon>
        <taxon>Actinomycetes</taxon>
        <taxon>Micrococcales</taxon>
        <taxon>Microbacteriaceae</taxon>
        <taxon>Microbacterium</taxon>
    </lineage>
</organism>
<dbReference type="InterPro" id="IPR030678">
    <property type="entry name" value="Peptide/Ni-bd"/>
</dbReference>
<dbReference type="InterPro" id="IPR000914">
    <property type="entry name" value="SBP_5_dom"/>
</dbReference>
<evidence type="ECO:0000256" key="1">
    <source>
        <dbReference type="SAM" id="SignalP"/>
    </source>
</evidence>
<dbReference type="Gene3D" id="3.40.190.10">
    <property type="entry name" value="Periplasmic binding protein-like II"/>
    <property type="match status" value="1"/>
</dbReference>
<dbReference type="PROSITE" id="PS51257">
    <property type="entry name" value="PROKAR_LIPOPROTEIN"/>
    <property type="match status" value="1"/>
</dbReference>
<proteinExistence type="predicted"/>